<evidence type="ECO:0000313" key="3">
    <source>
        <dbReference type="Proteomes" id="UP001283341"/>
    </source>
</evidence>
<accession>A0AAE0M3W7</accession>
<evidence type="ECO:0000256" key="1">
    <source>
        <dbReference type="SAM" id="Phobius"/>
    </source>
</evidence>
<evidence type="ECO:0000313" key="2">
    <source>
        <dbReference type="EMBL" id="KAK3318436.1"/>
    </source>
</evidence>
<name>A0AAE0M3W7_9PEZI</name>
<dbReference type="AlphaFoldDB" id="A0AAE0M3W7"/>
<reference evidence="2" key="2">
    <citation type="submission" date="2023-06" db="EMBL/GenBank/DDBJ databases">
        <authorList>
            <consortium name="Lawrence Berkeley National Laboratory"/>
            <person name="Haridas S."/>
            <person name="Hensen N."/>
            <person name="Bonometti L."/>
            <person name="Westerberg I."/>
            <person name="Brannstrom I.O."/>
            <person name="Guillou S."/>
            <person name="Cros-Aarteil S."/>
            <person name="Calhoun S."/>
            <person name="Kuo A."/>
            <person name="Mondo S."/>
            <person name="Pangilinan J."/>
            <person name="Riley R."/>
            <person name="Labutti K."/>
            <person name="Andreopoulos B."/>
            <person name="Lipzen A."/>
            <person name="Chen C."/>
            <person name="Yanf M."/>
            <person name="Daum C."/>
            <person name="Ng V."/>
            <person name="Clum A."/>
            <person name="Steindorff A."/>
            <person name="Ohm R."/>
            <person name="Martin F."/>
            <person name="Silar P."/>
            <person name="Natvig D."/>
            <person name="Lalanne C."/>
            <person name="Gautier V."/>
            <person name="Ament-Velasquez S.L."/>
            <person name="Kruys A."/>
            <person name="Hutchinson M.I."/>
            <person name="Powell A.J."/>
            <person name="Barry K."/>
            <person name="Miller A.N."/>
            <person name="Grigoriev I.V."/>
            <person name="Debuchy R."/>
            <person name="Gladieux P."/>
            <person name="Thoren M.H."/>
            <person name="Johannesson H."/>
        </authorList>
    </citation>
    <scope>NUCLEOTIDE SEQUENCE</scope>
    <source>
        <strain evidence="2">CBS 118394</strain>
    </source>
</reference>
<keyword evidence="1" id="KW-1133">Transmembrane helix</keyword>
<proteinExistence type="predicted"/>
<organism evidence="2 3">
    <name type="scientific">Apodospora peruviana</name>
    <dbReference type="NCBI Taxonomy" id="516989"/>
    <lineage>
        <taxon>Eukaryota</taxon>
        <taxon>Fungi</taxon>
        <taxon>Dikarya</taxon>
        <taxon>Ascomycota</taxon>
        <taxon>Pezizomycotina</taxon>
        <taxon>Sordariomycetes</taxon>
        <taxon>Sordariomycetidae</taxon>
        <taxon>Sordariales</taxon>
        <taxon>Lasiosphaeriaceae</taxon>
        <taxon>Apodospora</taxon>
    </lineage>
</organism>
<keyword evidence="1" id="KW-0812">Transmembrane</keyword>
<gene>
    <name evidence="2" type="ORF">B0H66DRAFT_237469</name>
</gene>
<comment type="caution">
    <text evidence="2">The sequence shown here is derived from an EMBL/GenBank/DDBJ whole genome shotgun (WGS) entry which is preliminary data.</text>
</comment>
<dbReference type="EMBL" id="JAUEDM010000004">
    <property type="protein sequence ID" value="KAK3318436.1"/>
    <property type="molecule type" value="Genomic_DNA"/>
</dbReference>
<reference evidence="2" key="1">
    <citation type="journal article" date="2023" name="Mol. Phylogenet. Evol.">
        <title>Genome-scale phylogeny and comparative genomics of the fungal order Sordariales.</title>
        <authorList>
            <person name="Hensen N."/>
            <person name="Bonometti L."/>
            <person name="Westerberg I."/>
            <person name="Brannstrom I.O."/>
            <person name="Guillou S."/>
            <person name="Cros-Aarteil S."/>
            <person name="Calhoun S."/>
            <person name="Haridas S."/>
            <person name="Kuo A."/>
            <person name="Mondo S."/>
            <person name="Pangilinan J."/>
            <person name="Riley R."/>
            <person name="LaButti K."/>
            <person name="Andreopoulos B."/>
            <person name="Lipzen A."/>
            <person name="Chen C."/>
            <person name="Yan M."/>
            <person name="Daum C."/>
            <person name="Ng V."/>
            <person name="Clum A."/>
            <person name="Steindorff A."/>
            <person name="Ohm R.A."/>
            <person name="Martin F."/>
            <person name="Silar P."/>
            <person name="Natvig D.O."/>
            <person name="Lalanne C."/>
            <person name="Gautier V."/>
            <person name="Ament-Velasquez S.L."/>
            <person name="Kruys A."/>
            <person name="Hutchinson M.I."/>
            <person name="Powell A.J."/>
            <person name="Barry K."/>
            <person name="Miller A.N."/>
            <person name="Grigoriev I.V."/>
            <person name="Debuchy R."/>
            <person name="Gladieux P."/>
            <person name="Hiltunen Thoren M."/>
            <person name="Johannesson H."/>
        </authorList>
    </citation>
    <scope>NUCLEOTIDE SEQUENCE</scope>
    <source>
        <strain evidence="2">CBS 118394</strain>
    </source>
</reference>
<feature type="transmembrane region" description="Helical" evidence="1">
    <location>
        <begin position="25"/>
        <end position="45"/>
    </location>
</feature>
<dbReference type="Proteomes" id="UP001283341">
    <property type="component" value="Unassembled WGS sequence"/>
</dbReference>
<keyword evidence="3" id="KW-1185">Reference proteome</keyword>
<keyword evidence="1" id="KW-0472">Membrane</keyword>
<protein>
    <submittedName>
        <fullName evidence="2">Uncharacterized protein</fullName>
    </submittedName>
</protein>
<feature type="transmembrane region" description="Helical" evidence="1">
    <location>
        <begin position="86"/>
        <end position="108"/>
    </location>
</feature>
<sequence length="141" mass="15389">MVAVGRGLDLGGNFGFFGSMETESLMAIVFISFAFFFSLSAAYPFTSIHIHIPSTLFDSLDSMDAGAGRQTGRQARQQILSRWSNGVFFSLVGSGTGVDFSVCFYLFVTWTRLLLITRVAFCCPSASCEICNYIVDLVCAL</sequence>